<sequence length="342" mass="37862">MFKRFKKQAATEEGEVPNSNQPAASKKKIKERAPRQMGGMKILRYLLWIFVAYLVCRGIASMVTGPKVIQQVNNYGSQIQEVPTGAKGFAAEFATEYFTWDSNYINGRSNRLAQFITSIDADAGLDAYSTKGQSDVLTAEVSDARWINKSLAEITVVVRRQIHLPKQESPESNSADLSLTPNPLDKDNSIIKTNMVVPVTVVGNKYVVQNYPRFIGEEEKATAPTVDLGQVVTDQTLIDSARKITTSALTAIFKNKSDELKYFYAEGSKPAATYQKVNYSFQKVETLTLRQAQNDAEGHYTVYATVSVKSASGENFKNDWILKVASKGSEMYVTSIGDSSIQ</sequence>
<accession>A0ABW4DIX8</accession>
<dbReference type="InterPro" id="IPR024735">
    <property type="entry name" value="TcpC"/>
</dbReference>
<proteinExistence type="predicted"/>
<evidence type="ECO:0000313" key="3">
    <source>
        <dbReference type="EMBL" id="MFD1463698.1"/>
    </source>
</evidence>
<reference evidence="4" key="1">
    <citation type="journal article" date="2019" name="Int. J. Syst. Evol. Microbiol.">
        <title>The Global Catalogue of Microorganisms (GCM) 10K type strain sequencing project: providing services to taxonomists for standard genome sequencing and annotation.</title>
        <authorList>
            <consortium name="The Broad Institute Genomics Platform"/>
            <consortium name="The Broad Institute Genome Sequencing Center for Infectious Disease"/>
            <person name="Wu L."/>
            <person name="Ma J."/>
        </authorList>
    </citation>
    <scope>NUCLEOTIDE SEQUENCE [LARGE SCALE GENOMIC DNA]</scope>
    <source>
        <strain evidence="4">CCM 9147</strain>
    </source>
</reference>
<keyword evidence="2" id="KW-1133">Transmembrane helix</keyword>
<feature type="region of interest" description="Disordered" evidence="1">
    <location>
        <begin position="1"/>
        <end position="32"/>
    </location>
</feature>
<dbReference type="RefSeq" id="WP_229523840.1">
    <property type="nucleotide sequence ID" value="NZ_JAFFQR010000042.1"/>
</dbReference>
<dbReference type="EMBL" id="JBHTNZ010000040">
    <property type="protein sequence ID" value="MFD1463698.1"/>
    <property type="molecule type" value="Genomic_DNA"/>
</dbReference>
<keyword evidence="2" id="KW-0812">Transmembrane</keyword>
<dbReference type="Proteomes" id="UP001597340">
    <property type="component" value="Unassembled WGS sequence"/>
</dbReference>
<dbReference type="CDD" id="cd16386">
    <property type="entry name" value="TcpC_N"/>
    <property type="match status" value="1"/>
</dbReference>
<name>A0ABW4DIX8_9BACL</name>
<evidence type="ECO:0000313" key="4">
    <source>
        <dbReference type="Proteomes" id="UP001597340"/>
    </source>
</evidence>
<dbReference type="Gene3D" id="3.10.450.540">
    <property type="match status" value="2"/>
</dbReference>
<keyword evidence="4" id="KW-1185">Reference proteome</keyword>
<comment type="caution">
    <text evidence="3">The sequence shown here is derived from an EMBL/GenBank/DDBJ whole genome shotgun (WGS) entry which is preliminary data.</text>
</comment>
<evidence type="ECO:0000256" key="1">
    <source>
        <dbReference type="SAM" id="MobiDB-lite"/>
    </source>
</evidence>
<keyword evidence="2" id="KW-0472">Membrane</keyword>
<dbReference type="Pfam" id="PF12642">
    <property type="entry name" value="TpcC"/>
    <property type="match status" value="1"/>
</dbReference>
<evidence type="ECO:0000256" key="2">
    <source>
        <dbReference type="SAM" id="Phobius"/>
    </source>
</evidence>
<feature type="transmembrane region" description="Helical" evidence="2">
    <location>
        <begin position="42"/>
        <end position="63"/>
    </location>
</feature>
<organism evidence="3 4">
    <name type="scientific">Paenibacillus farraposensis</name>
    <dbReference type="NCBI Taxonomy" id="2807095"/>
    <lineage>
        <taxon>Bacteria</taxon>
        <taxon>Bacillati</taxon>
        <taxon>Bacillota</taxon>
        <taxon>Bacilli</taxon>
        <taxon>Bacillales</taxon>
        <taxon>Paenibacillaceae</taxon>
        <taxon>Paenibacillus</taxon>
    </lineage>
</organism>
<protein>
    <submittedName>
        <fullName evidence="3">Conjugal transfer protein</fullName>
    </submittedName>
</protein>
<gene>
    <name evidence="3" type="ORF">ACFQ5D_20575</name>
</gene>